<dbReference type="Gene3D" id="1.20.1090.10">
    <property type="entry name" value="Dehydroquinate synthase-like - alpha domain"/>
    <property type="match status" value="1"/>
</dbReference>
<dbReference type="AlphaFoldDB" id="A0A3D4VC21"/>
<comment type="catalytic activity">
    <reaction evidence="1">
        <text>7-phospho-2-dehydro-3-deoxy-D-arabino-heptonate = 3-dehydroquinate + phosphate</text>
        <dbReference type="Rhea" id="RHEA:21968"/>
        <dbReference type="ChEBI" id="CHEBI:32364"/>
        <dbReference type="ChEBI" id="CHEBI:43474"/>
        <dbReference type="ChEBI" id="CHEBI:58394"/>
        <dbReference type="EC" id="4.2.3.4"/>
    </reaction>
</comment>
<organism evidence="23 24">
    <name type="scientific">Gemmatimonas aurantiaca</name>
    <dbReference type="NCBI Taxonomy" id="173480"/>
    <lineage>
        <taxon>Bacteria</taxon>
        <taxon>Pseudomonadati</taxon>
        <taxon>Gemmatimonadota</taxon>
        <taxon>Gemmatimonadia</taxon>
        <taxon>Gemmatimonadales</taxon>
        <taxon>Gemmatimonadaceae</taxon>
        <taxon>Gemmatimonas</taxon>
    </lineage>
</organism>
<evidence type="ECO:0000313" key="23">
    <source>
        <dbReference type="EMBL" id="HCT58680.1"/>
    </source>
</evidence>
<evidence type="ECO:0000256" key="2">
    <source>
        <dbReference type="ARBA" id="ARBA00001911"/>
    </source>
</evidence>
<dbReference type="EC" id="4.2.3.4" evidence="9 20"/>
<evidence type="ECO:0000256" key="7">
    <source>
        <dbReference type="ARBA" id="ARBA00004661"/>
    </source>
</evidence>
<evidence type="ECO:0000256" key="9">
    <source>
        <dbReference type="ARBA" id="ARBA00013031"/>
    </source>
</evidence>
<comment type="function">
    <text evidence="5">Catalyzes the conversion of 3-deoxy-D-arabino-heptulosonate 7-phosphate (DAHP) to dehydroquinate (DHQ).</text>
</comment>
<dbReference type="Pfam" id="PF24621">
    <property type="entry name" value="DHQS_C"/>
    <property type="match status" value="1"/>
</dbReference>
<dbReference type="PANTHER" id="PTHR43622:SF7">
    <property type="entry name" value="3-DEHYDROQUINATE SYNTHASE, CHLOROPLASTIC"/>
    <property type="match status" value="1"/>
</dbReference>
<protein>
    <recommendedName>
        <fullName evidence="10 20">3-dehydroquinate synthase</fullName>
        <ecNumber evidence="9 20">4.2.3.4</ecNumber>
    </recommendedName>
</protein>
<dbReference type="GO" id="GO:0000166">
    <property type="term" value="F:nucleotide binding"/>
    <property type="evidence" value="ECO:0007669"/>
    <property type="project" value="UniProtKB-KW"/>
</dbReference>
<keyword evidence="15" id="KW-0862">Zinc</keyword>
<gene>
    <name evidence="23" type="primary">aroB</name>
    <name evidence="23" type="ORF">DGD08_15855</name>
</gene>
<evidence type="ECO:0000256" key="13">
    <source>
        <dbReference type="ARBA" id="ARBA00022723"/>
    </source>
</evidence>
<evidence type="ECO:0000256" key="16">
    <source>
        <dbReference type="ARBA" id="ARBA00023027"/>
    </source>
</evidence>
<dbReference type="PANTHER" id="PTHR43622">
    <property type="entry name" value="3-DEHYDROQUINATE SYNTHASE"/>
    <property type="match status" value="1"/>
</dbReference>
<dbReference type="Gene3D" id="3.40.50.1970">
    <property type="match status" value="1"/>
</dbReference>
<evidence type="ECO:0000256" key="10">
    <source>
        <dbReference type="ARBA" id="ARBA00017684"/>
    </source>
</evidence>
<dbReference type="Pfam" id="PF01761">
    <property type="entry name" value="DHQ_synthase"/>
    <property type="match status" value="1"/>
</dbReference>
<proteinExistence type="inferred from homology"/>
<comment type="similarity">
    <text evidence="8">Belongs to the sugar phosphate cyclases superfamily. Dehydroquinate synthase family.</text>
</comment>
<evidence type="ECO:0000256" key="12">
    <source>
        <dbReference type="ARBA" id="ARBA00022605"/>
    </source>
</evidence>
<dbReference type="OMA" id="IAIGMRM"/>
<dbReference type="InterPro" id="IPR016037">
    <property type="entry name" value="DHQ_synth_AroB"/>
</dbReference>
<keyword evidence="16" id="KW-0520">NAD</keyword>
<keyword evidence="12" id="KW-0028">Amino-acid biosynthesis</keyword>
<comment type="cofactor">
    <cofactor evidence="3">
        <name>Co(2+)</name>
        <dbReference type="ChEBI" id="CHEBI:48828"/>
    </cofactor>
</comment>
<keyword evidence="11" id="KW-0963">Cytoplasm</keyword>
<dbReference type="Proteomes" id="UP000264071">
    <property type="component" value="Unassembled WGS sequence"/>
</dbReference>
<feature type="domain" description="3-dehydroquinate synthase C-terminal" evidence="22">
    <location>
        <begin position="186"/>
        <end position="334"/>
    </location>
</feature>
<evidence type="ECO:0000256" key="15">
    <source>
        <dbReference type="ARBA" id="ARBA00022833"/>
    </source>
</evidence>
<evidence type="ECO:0000256" key="18">
    <source>
        <dbReference type="ARBA" id="ARBA00023239"/>
    </source>
</evidence>
<dbReference type="CDD" id="cd08195">
    <property type="entry name" value="DHQS"/>
    <property type="match status" value="1"/>
</dbReference>
<dbReference type="GO" id="GO:0009423">
    <property type="term" value="P:chorismate biosynthetic process"/>
    <property type="evidence" value="ECO:0007669"/>
    <property type="project" value="UniProtKB-UniRule"/>
</dbReference>
<evidence type="ECO:0000256" key="4">
    <source>
        <dbReference type="ARBA" id="ARBA00001947"/>
    </source>
</evidence>
<evidence type="ECO:0000256" key="19">
    <source>
        <dbReference type="ARBA" id="ARBA00023285"/>
    </source>
</evidence>
<comment type="cofactor">
    <cofactor evidence="4">
        <name>Zn(2+)</name>
        <dbReference type="ChEBI" id="CHEBI:29105"/>
    </cofactor>
</comment>
<keyword evidence="19" id="KW-0170">Cobalt</keyword>
<keyword evidence="13" id="KW-0479">Metal-binding</keyword>
<evidence type="ECO:0000256" key="11">
    <source>
        <dbReference type="ARBA" id="ARBA00022490"/>
    </source>
</evidence>
<evidence type="ECO:0000259" key="22">
    <source>
        <dbReference type="Pfam" id="PF24621"/>
    </source>
</evidence>
<dbReference type="PIRSF" id="PIRSF001455">
    <property type="entry name" value="DHQ_synth"/>
    <property type="match status" value="1"/>
</dbReference>
<evidence type="ECO:0000256" key="6">
    <source>
        <dbReference type="ARBA" id="ARBA00004496"/>
    </source>
</evidence>
<evidence type="ECO:0000256" key="20">
    <source>
        <dbReference type="NCBIfam" id="TIGR01357"/>
    </source>
</evidence>
<dbReference type="SUPFAM" id="SSF56796">
    <property type="entry name" value="Dehydroquinate synthase-like"/>
    <property type="match status" value="1"/>
</dbReference>
<name>A0A3D4VC21_9BACT</name>
<keyword evidence="17" id="KW-0057">Aromatic amino acid biosynthesis</keyword>
<dbReference type="EMBL" id="DPIY01000011">
    <property type="protein sequence ID" value="HCT58680.1"/>
    <property type="molecule type" value="Genomic_DNA"/>
</dbReference>
<comment type="pathway">
    <text evidence="7">Metabolic intermediate biosynthesis; chorismate biosynthesis; chorismate from D-erythrose 4-phosphate and phosphoenolpyruvate: step 2/7.</text>
</comment>
<dbReference type="InterPro" id="IPR030960">
    <property type="entry name" value="DHQS/DOIS_N"/>
</dbReference>
<dbReference type="NCBIfam" id="TIGR01357">
    <property type="entry name" value="aroB"/>
    <property type="match status" value="1"/>
</dbReference>
<evidence type="ECO:0000256" key="14">
    <source>
        <dbReference type="ARBA" id="ARBA00022741"/>
    </source>
</evidence>
<comment type="subcellular location">
    <subcellularLocation>
        <location evidence="6">Cytoplasm</location>
    </subcellularLocation>
</comment>
<keyword evidence="14" id="KW-0547">Nucleotide-binding</keyword>
<comment type="caution">
    <text evidence="23">The sequence shown here is derived from an EMBL/GenBank/DDBJ whole genome shotgun (WGS) entry which is preliminary data.</text>
</comment>
<evidence type="ECO:0000256" key="3">
    <source>
        <dbReference type="ARBA" id="ARBA00001941"/>
    </source>
</evidence>
<dbReference type="InterPro" id="IPR030963">
    <property type="entry name" value="DHQ_synth_fam"/>
</dbReference>
<reference evidence="23 24" key="1">
    <citation type="journal article" date="2018" name="Nat. Biotechnol.">
        <title>A standardized bacterial taxonomy based on genome phylogeny substantially revises the tree of life.</title>
        <authorList>
            <person name="Parks D.H."/>
            <person name="Chuvochina M."/>
            <person name="Waite D.W."/>
            <person name="Rinke C."/>
            <person name="Skarshewski A."/>
            <person name="Chaumeil P.A."/>
            <person name="Hugenholtz P."/>
        </authorList>
    </citation>
    <scope>NUCLEOTIDE SEQUENCE [LARGE SCALE GENOMIC DNA]</scope>
    <source>
        <strain evidence="23">UBA8844</strain>
    </source>
</reference>
<comment type="cofactor">
    <cofactor evidence="2">
        <name>NAD(+)</name>
        <dbReference type="ChEBI" id="CHEBI:57540"/>
    </cofactor>
</comment>
<dbReference type="FunFam" id="3.40.50.1970:FF:000007">
    <property type="entry name" value="Pentafunctional AROM polypeptide"/>
    <property type="match status" value="1"/>
</dbReference>
<feature type="domain" description="3-dehydroquinate synthase N-terminal" evidence="21">
    <location>
        <begin position="72"/>
        <end position="182"/>
    </location>
</feature>
<evidence type="ECO:0000259" key="21">
    <source>
        <dbReference type="Pfam" id="PF01761"/>
    </source>
</evidence>
<dbReference type="GO" id="GO:0046872">
    <property type="term" value="F:metal ion binding"/>
    <property type="evidence" value="ECO:0007669"/>
    <property type="project" value="UniProtKB-KW"/>
</dbReference>
<evidence type="ECO:0000256" key="17">
    <source>
        <dbReference type="ARBA" id="ARBA00023141"/>
    </source>
</evidence>
<dbReference type="GO" id="GO:0009073">
    <property type="term" value="P:aromatic amino acid family biosynthetic process"/>
    <property type="evidence" value="ECO:0007669"/>
    <property type="project" value="UniProtKB-KW"/>
</dbReference>
<evidence type="ECO:0000313" key="24">
    <source>
        <dbReference type="Proteomes" id="UP000264071"/>
    </source>
</evidence>
<dbReference type="InterPro" id="IPR056179">
    <property type="entry name" value="DHQS_C"/>
</dbReference>
<evidence type="ECO:0000256" key="5">
    <source>
        <dbReference type="ARBA" id="ARBA00003485"/>
    </source>
</evidence>
<dbReference type="GO" id="GO:0008652">
    <property type="term" value="P:amino acid biosynthetic process"/>
    <property type="evidence" value="ECO:0007669"/>
    <property type="project" value="UniProtKB-KW"/>
</dbReference>
<evidence type="ECO:0000256" key="8">
    <source>
        <dbReference type="ARBA" id="ARBA00005412"/>
    </source>
</evidence>
<dbReference type="InterPro" id="IPR050071">
    <property type="entry name" value="Dehydroquinate_synthase"/>
</dbReference>
<dbReference type="GO" id="GO:0005737">
    <property type="term" value="C:cytoplasm"/>
    <property type="evidence" value="ECO:0007669"/>
    <property type="project" value="UniProtKB-SubCell"/>
</dbReference>
<evidence type="ECO:0000256" key="1">
    <source>
        <dbReference type="ARBA" id="ARBA00001393"/>
    </source>
</evidence>
<keyword evidence="18" id="KW-0456">Lyase</keyword>
<sequence length="376" mass="38928">MALASNTVRSTPLDLPLDYPVFCETGVRLELSGIVRQVAPAHRVAIISDDTVAGAHAAAVRAQFDADRSALFTIPPGEQEKTRARWASLTDALVAWGAGRDTTIVALGGGVVCDLAGFVAATYMRGLPVVQVPTTLLAMVDASVGGKTAVDTPDGKNLVGAFHNPAAVVIDPGVLHSLPPAILRSGLAEMLKHGVIADAAYYERMLQALPALRTHGAAAPEFGAQITALIADSVRIKARVVAEDVREGGLRQVLNFGHTIAHAVEKLLNYDMLHGDAVAMGMVAEARLAEQLGLASPGLSDAVEDGVLRAGLPARLPSGVSVASVVAETHGDKKARAGAARYALPRAIGQMEPAGGRWALPVEDALVADVLAALTT</sequence>
<accession>A0A3D4VC21</accession>
<dbReference type="GO" id="GO:0003856">
    <property type="term" value="F:3-dehydroquinate synthase activity"/>
    <property type="evidence" value="ECO:0007669"/>
    <property type="project" value="UniProtKB-UniRule"/>
</dbReference>